<dbReference type="Pfam" id="PF13115">
    <property type="entry name" value="YtkA"/>
    <property type="match status" value="1"/>
</dbReference>
<dbReference type="AlphaFoldDB" id="W4QL24"/>
<feature type="compositionally biased region" description="Acidic residues" evidence="1">
    <location>
        <begin position="123"/>
        <end position="139"/>
    </location>
</feature>
<evidence type="ECO:0000256" key="1">
    <source>
        <dbReference type="SAM" id="MobiDB-lite"/>
    </source>
</evidence>
<gene>
    <name evidence="3" type="ORF">JCM9152_4141</name>
</gene>
<reference evidence="3" key="1">
    <citation type="journal article" date="2014" name="Genome Announc.">
        <title>Draft Genome Sequences of Three Alkaliphilic Bacillus Strains, Bacillus wakoensis JCM 9140T, Bacillus akibai JCM 9157T, and Bacillus hemicellulosilyticus JCM 9152T.</title>
        <authorList>
            <person name="Yuki M."/>
            <person name="Oshima K."/>
            <person name="Suda W."/>
            <person name="Oshida Y."/>
            <person name="Kitamura K."/>
            <person name="Iida T."/>
            <person name="Hattori M."/>
            <person name="Ohkuma M."/>
        </authorList>
    </citation>
    <scope>NUCLEOTIDE SEQUENCE [LARGE SCALE GENOMIC DNA]</scope>
    <source>
        <strain evidence="3">JCM 9152</strain>
    </source>
</reference>
<evidence type="ECO:0000259" key="2">
    <source>
        <dbReference type="Pfam" id="PF13115"/>
    </source>
</evidence>
<dbReference type="STRING" id="1236971.JCM9152_4141"/>
<protein>
    <recommendedName>
        <fullName evidence="2">YtkA-like domain-containing protein</fullName>
    </recommendedName>
</protein>
<proteinExistence type="predicted"/>
<dbReference type="Proteomes" id="UP000018895">
    <property type="component" value="Unassembled WGS sequence"/>
</dbReference>
<dbReference type="Gene3D" id="2.60.40.10">
    <property type="entry name" value="Immunoglobulins"/>
    <property type="match status" value="1"/>
</dbReference>
<dbReference type="EMBL" id="BAUU01000041">
    <property type="protein sequence ID" value="GAE32602.1"/>
    <property type="molecule type" value="Genomic_DNA"/>
</dbReference>
<comment type="caution">
    <text evidence="3">The sequence shown here is derived from an EMBL/GenBank/DDBJ whole genome shotgun (WGS) entry which is preliminary data.</text>
</comment>
<accession>W4QL24</accession>
<dbReference type="InterPro" id="IPR013783">
    <property type="entry name" value="Ig-like_fold"/>
</dbReference>
<feature type="region of interest" description="Disordered" evidence="1">
    <location>
        <begin position="123"/>
        <end position="145"/>
    </location>
</feature>
<name>W4QL24_9BACI</name>
<keyword evidence="4" id="KW-1185">Reference proteome</keyword>
<feature type="domain" description="YtkA-like" evidence="2">
    <location>
        <begin position="23"/>
        <end position="102"/>
    </location>
</feature>
<organism evidence="3 4">
    <name type="scientific">Halalkalibacter hemicellulosilyticusJCM 9152</name>
    <dbReference type="NCBI Taxonomy" id="1236971"/>
    <lineage>
        <taxon>Bacteria</taxon>
        <taxon>Bacillati</taxon>
        <taxon>Bacillota</taxon>
        <taxon>Bacilli</taxon>
        <taxon>Bacillales</taxon>
        <taxon>Bacillaceae</taxon>
        <taxon>Halalkalibacter</taxon>
    </lineage>
</organism>
<sequence length="145" mass="16170">MVGLLVACAGEEQGDIQNDGVPEVVEVDIMLPEIVPGEEVILQTKVTQGNENVDDAEEVEFEVWKHGKKDESDMISGEHQGDGIYEISYTFVDDGVYNVTSHVTARGMHVMPTKQVIVGDVSEEELQQLEEDDAQDEENEHEHHH</sequence>
<evidence type="ECO:0000313" key="4">
    <source>
        <dbReference type="Proteomes" id="UP000018895"/>
    </source>
</evidence>
<evidence type="ECO:0000313" key="3">
    <source>
        <dbReference type="EMBL" id="GAE32602.1"/>
    </source>
</evidence>
<dbReference type="InterPro" id="IPR032693">
    <property type="entry name" value="YtkA-like_dom"/>
</dbReference>